<keyword evidence="3" id="KW-1133">Transmembrane helix</keyword>
<proteinExistence type="predicted"/>
<keyword evidence="4" id="KW-0472">Membrane</keyword>
<dbReference type="PANTHER" id="PTHR12911">
    <property type="entry name" value="SAD1/UNC-84-LIKE PROTEIN-RELATED"/>
    <property type="match status" value="1"/>
</dbReference>
<dbReference type="Pfam" id="PF07738">
    <property type="entry name" value="Sad1_UNC"/>
    <property type="match status" value="1"/>
</dbReference>
<dbReference type="AlphaFoldDB" id="A0A0B1SDC7"/>
<evidence type="ECO:0000313" key="7">
    <source>
        <dbReference type="Proteomes" id="UP000053660"/>
    </source>
</evidence>
<comment type="subcellular location">
    <subcellularLocation>
        <location evidence="1">Membrane</location>
    </subcellularLocation>
</comment>
<gene>
    <name evidence="6" type="ORF">OESDEN_19124</name>
</gene>
<evidence type="ECO:0000256" key="2">
    <source>
        <dbReference type="ARBA" id="ARBA00022692"/>
    </source>
</evidence>
<name>A0A0B1SDC7_OESDE</name>
<dbReference type="OrthoDB" id="5856013at2759"/>
<feature type="non-terminal residue" evidence="6">
    <location>
        <position position="1"/>
    </location>
</feature>
<dbReference type="EMBL" id="KN592860">
    <property type="protein sequence ID" value="KHJ81190.1"/>
    <property type="molecule type" value="Genomic_DNA"/>
</dbReference>
<evidence type="ECO:0000313" key="6">
    <source>
        <dbReference type="EMBL" id="KHJ81190.1"/>
    </source>
</evidence>
<dbReference type="PROSITE" id="PS51469">
    <property type="entry name" value="SUN"/>
    <property type="match status" value="1"/>
</dbReference>
<dbReference type="InterPro" id="IPR012919">
    <property type="entry name" value="SUN_dom"/>
</dbReference>
<accession>A0A0B1SDC7</accession>
<reference evidence="6 7" key="1">
    <citation type="submission" date="2014-03" db="EMBL/GenBank/DDBJ databases">
        <title>Draft genome of the hookworm Oesophagostomum dentatum.</title>
        <authorList>
            <person name="Mitreva M."/>
        </authorList>
    </citation>
    <scope>NUCLEOTIDE SEQUENCE [LARGE SCALE GENOMIC DNA]</scope>
    <source>
        <strain evidence="6 7">OD-Hann</strain>
    </source>
</reference>
<dbReference type="PANTHER" id="PTHR12911:SF8">
    <property type="entry name" value="KLAROID PROTEIN-RELATED"/>
    <property type="match status" value="1"/>
</dbReference>
<evidence type="ECO:0000256" key="4">
    <source>
        <dbReference type="ARBA" id="ARBA00023136"/>
    </source>
</evidence>
<evidence type="ECO:0000256" key="3">
    <source>
        <dbReference type="ARBA" id="ARBA00022989"/>
    </source>
</evidence>
<dbReference type="GO" id="GO:0043495">
    <property type="term" value="F:protein-membrane adaptor activity"/>
    <property type="evidence" value="ECO:0007669"/>
    <property type="project" value="TreeGrafter"/>
</dbReference>
<dbReference type="Proteomes" id="UP000053660">
    <property type="component" value="Unassembled WGS sequence"/>
</dbReference>
<organism evidence="6 7">
    <name type="scientific">Oesophagostomum dentatum</name>
    <name type="common">Nodular worm</name>
    <dbReference type="NCBI Taxonomy" id="61180"/>
    <lineage>
        <taxon>Eukaryota</taxon>
        <taxon>Metazoa</taxon>
        <taxon>Ecdysozoa</taxon>
        <taxon>Nematoda</taxon>
        <taxon>Chromadorea</taxon>
        <taxon>Rhabditida</taxon>
        <taxon>Rhabditina</taxon>
        <taxon>Rhabditomorpha</taxon>
        <taxon>Strongyloidea</taxon>
        <taxon>Strongylidae</taxon>
        <taxon>Oesophagostomum</taxon>
    </lineage>
</organism>
<keyword evidence="7" id="KW-1185">Reference proteome</keyword>
<evidence type="ECO:0000256" key="1">
    <source>
        <dbReference type="ARBA" id="ARBA00004370"/>
    </source>
</evidence>
<dbReference type="InterPro" id="IPR045119">
    <property type="entry name" value="SUN1-5"/>
</dbReference>
<dbReference type="GO" id="GO:0034993">
    <property type="term" value="C:meiotic nuclear membrane microtubule tethering complex"/>
    <property type="evidence" value="ECO:0007669"/>
    <property type="project" value="TreeGrafter"/>
</dbReference>
<protein>
    <submittedName>
        <fullName evidence="6">Sad1 / UNC-like protein</fullName>
    </submittedName>
</protein>
<feature type="domain" description="SUN" evidence="5">
    <location>
        <begin position="29"/>
        <end position="186"/>
    </location>
</feature>
<dbReference type="Gene3D" id="2.60.120.260">
    <property type="entry name" value="Galactose-binding domain-like"/>
    <property type="match status" value="1"/>
</dbReference>
<evidence type="ECO:0000259" key="5">
    <source>
        <dbReference type="PROSITE" id="PS51469"/>
    </source>
</evidence>
<sequence>LKSSNETAKELLVEVKRRHAVNLASRSHGAFVVSKLTSKATTSNSLLLNLVDSVFPLETYNFAITERTHITPSEAFCFDGSEGRLTVRLWANATIEAIEYEHDYWRDVVPISAPERYDVMACMDHDCQQKVLLGECSYPSDEKAGPAQICEMENRSLTTDQVQIVFRTNHGQQYTCVYLLRVLSWR</sequence>
<keyword evidence="2" id="KW-0812">Transmembrane</keyword>